<feature type="compositionally biased region" description="Low complexity" evidence="1">
    <location>
        <begin position="55"/>
        <end position="83"/>
    </location>
</feature>
<sequence length="138" mass="14267">MSGPDSSGDSSDGEPADNDTVPDIFSPPDPLMFSNKNPSPPPTLVPPQKQTPALSSSSSSSSKSTPSTTVKTEPSTSPSILSPILYQTPQGMMYATPSNGGVILSLAQGDANGQPQFITIPLSMMTNGQGELDLSKRN</sequence>
<dbReference type="EMBL" id="OV121134">
    <property type="protein sequence ID" value="CAH0552847.1"/>
    <property type="molecule type" value="Genomic_DNA"/>
</dbReference>
<gene>
    <name evidence="2" type="ORF">MELIAE_LOCUS4991</name>
</gene>
<keyword evidence="3" id="KW-1185">Reference proteome</keyword>
<evidence type="ECO:0000313" key="3">
    <source>
        <dbReference type="Proteomes" id="UP001154078"/>
    </source>
</evidence>
<dbReference type="AlphaFoldDB" id="A0A9P0AZ16"/>
<dbReference type="Proteomes" id="UP001154078">
    <property type="component" value="Chromosome 3"/>
</dbReference>
<feature type="region of interest" description="Disordered" evidence="1">
    <location>
        <begin position="1"/>
        <end position="83"/>
    </location>
</feature>
<organism evidence="2 3">
    <name type="scientific">Brassicogethes aeneus</name>
    <name type="common">Rape pollen beetle</name>
    <name type="synonym">Meligethes aeneus</name>
    <dbReference type="NCBI Taxonomy" id="1431903"/>
    <lineage>
        <taxon>Eukaryota</taxon>
        <taxon>Metazoa</taxon>
        <taxon>Ecdysozoa</taxon>
        <taxon>Arthropoda</taxon>
        <taxon>Hexapoda</taxon>
        <taxon>Insecta</taxon>
        <taxon>Pterygota</taxon>
        <taxon>Neoptera</taxon>
        <taxon>Endopterygota</taxon>
        <taxon>Coleoptera</taxon>
        <taxon>Polyphaga</taxon>
        <taxon>Cucujiformia</taxon>
        <taxon>Nitidulidae</taxon>
        <taxon>Meligethinae</taxon>
        <taxon>Brassicogethes</taxon>
    </lineage>
</organism>
<name>A0A9P0AZ16_BRAAE</name>
<reference evidence="2" key="1">
    <citation type="submission" date="2021-12" db="EMBL/GenBank/DDBJ databases">
        <authorList>
            <person name="King R."/>
        </authorList>
    </citation>
    <scope>NUCLEOTIDE SEQUENCE</scope>
</reference>
<evidence type="ECO:0000313" key="2">
    <source>
        <dbReference type="EMBL" id="CAH0552847.1"/>
    </source>
</evidence>
<dbReference type="OrthoDB" id="6762990at2759"/>
<feature type="compositionally biased region" description="Low complexity" evidence="1">
    <location>
        <begin position="1"/>
        <end position="10"/>
    </location>
</feature>
<protein>
    <submittedName>
        <fullName evidence="2">Uncharacterized protein</fullName>
    </submittedName>
</protein>
<accession>A0A9P0AZ16</accession>
<evidence type="ECO:0000256" key="1">
    <source>
        <dbReference type="SAM" id="MobiDB-lite"/>
    </source>
</evidence>
<proteinExistence type="predicted"/>